<reference evidence="4" key="1">
    <citation type="journal article" date="2013" name="Proc. Natl. Acad. Sci. U.S.A.">
        <title>Genome structure and metabolic features in the red seaweed Chondrus crispus shed light on evolution of the Archaeplastida.</title>
        <authorList>
            <person name="Collen J."/>
            <person name="Porcel B."/>
            <person name="Carre W."/>
            <person name="Ball S.G."/>
            <person name="Chaparro C."/>
            <person name="Tonon T."/>
            <person name="Barbeyron T."/>
            <person name="Michel G."/>
            <person name="Noel B."/>
            <person name="Valentin K."/>
            <person name="Elias M."/>
            <person name="Artiguenave F."/>
            <person name="Arun A."/>
            <person name="Aury J.M."/>
            <person name="Barbosa-Neto J.F."/>
            <person name="Bothwell J.H."/>
            <person name="Bouget F.Y."/>
            <person name="Brillet L."/>
            <person name="Cabello-Hurtado F."/>
            <person name="Capella-Gutierrez S."/>
            <person name="Charrier B."/>
            <person name="Cladiere L."/>
            <person name="Cock J.M."/>
            <person name="Coelho S.M."/>
            <person name="Colleoni C."/>
            <person name="Czjzek M."/>
            <person name="Da Silva C."/>
            <person name="Delage L."/>
            <person name="Denoeud F."/>
            <person name="Deschamps P."/>
            <person name="Dittami S.M."/>
            <person name="Gabaldon T."/>
            <person name="Gachon C.M."/>
            <person name="Groisillier A."/>
            <person name="Herve C."/>
            <person name="Jabbari K."/>
            <person name="Katinka M."/>
            <person name="Kloareg B."/>
            <person name="Kowalczyk N."/>
            <person name="Labadie K."/>
            <person name="Leblanc C."/>
            <person name="Lopez P.J."/>
            <person name="McLachlan D.H."/>
            <person name="Meslet-Cladiere L."/>
            <person name="Moustafa A."/>
            <person name="Nehr Z."/>
            <person name="Nyvall Collen P."/>
            <person name="Panaud O."/>
            <person name="Partensky F."/>
            <person name="Poulain J."/>
            <person name="Rensing S.A."/>
            <person name="Rousvoal S."/>
            <person name="Samson G."/>
            <person name="Symeonidi A."/>
            <person name="Weissenbach J."/>
            <person name="Zambounis A."/>
            <person name="Wincker P."/>
            <person name="Boyen C."/>
        </authorList>
    </citation>
    <scope>NUCLEOTIDE SEQUENCE [LARGE SCALE GENOMIC DNA]</scope>
    <source>
        <strain evidence="4">cv. Stackhouse</strain>
    </source>
</reference>
<dbReference type="AlphaFoldDB" id="R7QQA2"/>
<dbReference type="InterPro" id="IPR006597">
    <property type="entry name" value="Sel1-like"/>
</dbReference>
<feature type="region of interest" description="Disordered" evidence="2">
    <location>
        <begin position="1"/>
        <end position="24"/>
    </location>
</feature>
<evidence type="ECO:0000313" key="3">
    <source>
        <dbReference type="EMBL" id="CDF40677.1"/>
    </source>
</evidence>
<feature type="compositionally biased region" description="Polar residues" evidence="2">
    <location>
        <begin position="13"/>
        <end position="24"/>
    </location>
</feature>
<dbReference type="PhylomeDB" id="R7QQA2"/>
<name>R7QQA2_CHOCR</name>
<dbReference type="Proteomes" id="UP000012073">
    <property type="component" value="Unassembled WGS sequence"/>
</dbReference>
<proteinExistence type="inferred from homology"/>
<dbReference type="GeneID" id="17318685"/>
<dbReference type="Gene3D" id="1.25.40.10">
    <property type="entry name" value="Tetratricopeptide repeat domain"/>
    <property type="match status" value="4"/>
</dbReference>
<evidence type="ECO:0000313" key="4">
    <source>
        <dbReference type="Proteomes" id="UP000012073"/>
    </source>
</evidence>
<dbReference type="RefSeq" id="XP_005710971.1">
    <property type="nucleotide sequence ID" value="XM_005710914.1"/>
</dbReference>
<dbReference type="Gramene" id="CDF40677">
    <property type="protein sequence ID" value="CDF40677"/>
    <property type="gene ID" value="CHC_T00008659001"/>
</dbReference>
<dbReference type="PANTHER" id="PTHR11102">
    <property type="entry name" value="SEL-1-LIKE PROTEIN"/>
    <property type="match status" value="1"/>
</dbReference>
<evidence type="ECO:0000256" key="2">
    <source>
        <dbReference type="SAM" id="MobiDB-lite"/>
    </source>
</evidence>
<sequence>MSPESAQLEDTKNNTSPAQHINSTSCPSQLLKEEFCALSRAVSKSNGPAPLLSLATLLLSSTTAHSHPGELAHLFNAALSEPTATLPGLCALAHIFSSARLVSRSIPRAAALWRRCADTNQCLLGSFLLAQELEDGTNIPQDIPEAVRLYQYVVSNSSSHLTTPTLRLAHLLELGAEGMASDPKRAILLYESAIRQAHSIEAMECLADLYLDGSGEIPEQPILAVGLYERAIHEACSTRAMNSLAVLLETGADDVPRNAQRAVALFEMAIAAGNDEAMANLAFLLDRGADGVERDTKRAAALYERAVECGNRFAMRNLAHMIVNGDGDVEQDLYRAMLLYEEVLRDGRYEGARVKVNLAWLLSCHQDILPQDTVRAASLYEEVIQDEVNACAMYNLAGLLAEGRGKLGRDIGKAIDLYQRAIDEDDAFSMHNLGLLITSDTEGVEKDMERGIELLERAVEEGLREAEFDLALILTGGDSASAIGDGSPVDMDRGIALYEELIEDMDHIGAIINLSELYGEGRFGVCRDVKKAIQLSERAISLAFENNVERLAELGIHGDPESALREDYESVEMREHALAQRWHLVAMCNLAELLLTEDVSNLERSVVLIEKALSDARASKALQVLSFKNLLSGMWRAVRIGSDRSACEKVATVFNNIVGRIGNTQAMCLLADMLIDGSHGVSQDVKKSISLYQRAIFNKDTRAMLSLGEVLLNGRPCIPVDLYGAVKLFTQILEQDPLCDEAHEAIVNLALIYTKNRQNT</sequence>
<dbReference type="OrthoDB" id="4569at2759"/>
<protein>
    <submittedName>
        <fullName evidence="3">Sel1-repeat containing protein</fullName>
    </submittedName>
</protein>
<dbReference type="InterPro" id="IPR050767">
    <property type="entry name" value="Sel1_AlgK"/>
</dbReference>
<dbReference type="PANTHER" id="PTHR11102:SF160">
    <property type="entry name" value="ERAD-ASSOCIATED E3 UBIQUITIN-PROTEIN LIGASE COMPONENT HRD3"/>
    <property type="match status" value="1"/>
</dbReference>
<dbReference type="EMBL" id="HG002227">
    <property type="protein sequence ID" value="CDF40677.1"/>
    <property type="molecule type" value="Genomic_DNA"/>
</dbReference>
<comment type="similarity">
    <text evidence="1">Belongs to the sel-1 family.</text>
</comment>
<evidence type="ECO:0000256" key="1">
    <source>
        <dbReference type="ARBA" id="ARBA00038101"/>
    </source>
</evidence>
<dbReference type="SMART" id="SM00671">
    <property type="entry name" value="SEL1"/>
    <property type="match status" value="11"/>
</dbReference>
<accession>R7QQA2</accession>
<dbReference type="KEGG" id="ccp:CHC_T00008659001"/>
<organism evidence="3 4">
    <name type="scientific">Chondrus crispus</name>
    <name type="common">Carrageen Irish moss</name>
    <name type="synonym">Polymorpha crispa</name>
    <dbReference type="NCBI Taxonomy" id="2769"/>
    <lineage>
        <taxon>Eukaryota</taxon>
        <taxon>Rhodophyta</taxon>
        <taxon>Florideophyceae</taxon>
        <taxon>Rhodymeniophycidae</taxon>
        <taxon>Gigartinales</taxon>
        <taxon>Gigartinaceae</taxon>
        <taxon>Chondrus</taxon>
    </lineage>
</organism>
<gene>
    <name evidence="3" type="ORF">CHC_T00008659001</name>
</gene>
<dbReference type="SUPFAM" id="SSF81901">
    <property type="entry name" value="HCP-like"/>
    <property type="match status" value="3"/>
</dbReference>
<keyword evidence="4" id="KW-1185">Reference proteome</keyword>
<dbReference type="InterPro" id="IPR011990">
    <property type="entry name" value="TPR-like_helical_dom_sf"/>
</dbReference>
<dbReference type="Pfam" id="PF08238">
    <property type="entry name" value="Sel1"/>
    <property type="match status" value="12"/>
</dbReference>